<reference evidence="1 2" key="1">
    <citation type="submission" date="2018-11" db="EMBL/GenBank/DDBJ databases">
        <authorList>
            <consortium name="Pathogen Informatics"/>
        </authorList>
    </citation>
    <scope>NUCLEOTIDE SEQUENCE [LARGE SCALE GENOMIC DNA]</scope>
    <source>
        <strain>Denwood</strain>
        <strain evidence="2">Zambia</strain>
    </source>
</reference>
<evidence type="ECO:0000313" key="1">
    <source>
        <dbReference type="EMBL" id="VDP63041.1"/>
    </source>
</evidence>
<gene>
    <name evidence="1" type="ORF">SMTD_LOCUS13241</name>
</gene>
<keyword evidence="2" id="KW-1185">Reference proteome</keyword>
<proteinExistence type="predicted"/>
<dbReference type="Proteomes" id="UP000269396">
    <property type="component" value="Unassembled WGS sequence"/>
</dbReference>
<dbReference type="AlphaFoldDB" id="A0A3P8F1B2"/>
<name>A0A3P8F1B2_9TREM</name>
<accession>A0A3P8F1B2</accession>
<dbReference type="EMBL" id="UZAL01033288">
    <property type="protein sequence ID" value="VDP63041.1"/>
    <property type="molecule type" value="Genomic_DNA"/>
</dbReference>
<protein>
    <submittedName>
        <fullName evidence="1">Uncharacterized protein</fullName>
    </submittedName>
</protein>
<sequence length="131" mass="15143">MERNQRALTSMCQEVLCLKKHHHREWISIETPDRIKEKKKKKTAINNGRTRAEKFQAQAEYIEANKQVEMSIVADKWKYVEELATTAENAAWEGNMKQPYDTTKKLAGRYSKPGTRHYKSTSLIIKGSSTA</sequence>
<evidence type="ECO:0000313" key="2">
    <source>
        <dbReference type="Proteomes" id="UP000269396"/>
    </source>
</evidence>
<organism evidence="1 2">
    <name type="scientific">Schistosoma mattheei</name>
    <dbReference type="NCBI Taxonomy" id="31246"/>
    <lineage>
        <taxon>Eukaryota</taxon>
        <taxon>Metazoa</taxon>
        <taxon>Spiralia</taxon>
        <taxon>Lophotrochozoa</taxon>
        <taxon>Platyhelminthes</taxon>
        <taxon>Trematoda</taxon>
        <taxon>Digenea</taxon>
        <taxon>Strigeidida</taxon>
        <taxon>Schistosomatoidea</taxon>
        <taxon>Schistosomatidae</taxon>
        <taxon>Schistosoma</taxon>
    </lineage>
</organism>